<organism evidence="3 4">
    <name type="scientific">Oedothorax gibbosus</name>
    <dbReference type="NCBI Taxonomy" id="931172"/>
    <lineage>
        <taxon>Eukaryota</taxon>
        <taxon>Metazoa</taxon>
        <taxon>Ecdysozoa</taxon>
        <taxon>Arthropoda</taxon>
        <taxon>Chelicerata</taxon>
        <taxon>Arachnida</taxon>
        <taxon>Araneae</taxon>
        <taxon>Araneomorphae</taxon>
        <taxon>Entelegynae</taxon>
        <taxon>Araneoidea</taxon>
        <taxon>Linyphiidae</taxon>
        <taxon>Erigoninae</taxon>
        <taxon>Oedothorax</taxon>
    </lineage>
</organism>
<evidence type="ECO:0000313" key="4">
    <source>
        <dbReference type="Proteomes" id="UP000827092"/>
    </source>
</evidence>
<dbReference type="EMBL" id="JAFNEN010004208">
    <property type="protein sequence ID" value="KAG8171278.1"/>
    <property type="molecule type" value="Genomic_DNA"/>
</dbReference>
<protein>
    <recommendedName>
        <fullName evidence="5">WD repeat-containing protein 55 homolog</fullName>
    </recommendedName>
</protein>
<feature type="non-terminal residue" evidence="3">
    <location>
        <position position="1"/>
    </location>
</feature>
<dbReference type="GO" id="GO:1990234">
    <property type="term" value="C:transferase complex"/>
    <property type="evidence" value="ECO:0007669"/>
    <property type="project" value="UniProtKB-ARBA"/>
</dbReference>
<dbReference type="SMART" id="SM00320">
    <property type="entry name" value="WD40"/>
    <property type="match status" value="5"/>
</dbReference>
<evidence type="ECO:0000313" key="3">
    <source>
        <dbReference type="EMBL" id="KAG8171278.1"/>
    </source>
</evidence>
<dbReference type="InterPro" id="IPR015943">
    <property type="entry name" value="WD40/YVTN_repeat-like_dom_sf"/>
</dbReference>
<keyword evidence="4" id="KW-1185">Reference proteome</keyword>
<keyword evidence="1" id="KW-0853">WD repeat</keyword>
<gene>
    <name evidence="3" type="ORF">JTE90_008255</name>
</gene>
<dbReference type="PANTHER" id="PTHR22847:SF637">
    <property type="entry name" value="WD REPEAT DOMAIN 5B"/>
    <property type="match status" value="1"/>
</dbReference>
<dbReference type="InterPro" id="IPR001680">
    <property type="entry name" value="WD40_rpt"/>
</dbReference>
<dbReference type="SUPFAM" id="SSF101908">
    <property type="entry name" value="Putative isomerase YbhE"/>
    <property type="match status" value="1"/>
</dbReference>
<accession>A0AAV6THH9</accession>
<keyword evidence="2" id="KW-0677">Repeat</keyword>
<dbReference type="Gene3D" id="2.130.10.10">
    <property type="entry name" value="YVTN repeat-like/Quinoprotein amine dehydrogenase"/>
    <property type="match status" value="2"/>
</dbReference>
<name>A0AAV6THH9_9ARAC</name>
<dbReference type="Pfam" id="PF00400">
    <property type="entry name" value="WD40"/>
    <property type="match status" value="3"/>
</dbReference>
<evidence type="ECO:0008006" key="5">
    <source>
        <dbReference type="Google" id="ProtNLM"/>
    </source>
</evidence>
<proteinExistence type="predicted"/>
<dbReference type="AlphaFoldDB" id="A0AAV6THH9"/>
<evidence type="ECO:0000256" key="2">
    <source>
        <dbReference type="ARBA" id="ARBA00022737"/>
    </source>
</evidence>
<reference evidence="3 4" key="1">
    <citation type="journal article" date="2022" name="Nat. Ecol. Evol.">
        <title>A masculinizing supergene underlies an exaggerated male reproductive morph in a spider.</title>
        <authorList>
            <person name="Hendrickx F."/>
            <person name="De Corte Z."/>
            <person name="Sonet G."/>
            <person name="Van Belleghem S.M."/>
            <person name="Kostlbacher S."/>
            <person name="Vangestel C."/>
        </authorList>
    </citation>
    <scope>NUCLEOTIDE SEQUENCE [LARGE SCALE GENOMIC DNA]</scope>
    <source>
        <strain evidence="3">W744_W776</strain>
    </source>
</reference>
<comment type="caution">
    <text evidence="3">The sequence shown here is derived from an EMBL/GenBank/DDBJ whole genome shotgun (WGS) entry which is preliminary data.</text>
</comment>
<evidence type="ECO:0000256" key="1">
    <source>
        <dbReference type="ARBA" id="ARBA00022574"/>
    </source>
</evidence>
<dbReference type="PANTHER" id="PTHR22847">
    <property type="entry name" value="WD40 REPEAT PROTEIN"/>
    <property type="match status" value="1"/>
</dbReference>
<sequence length="446" mass="50034">GNYTGKRLSAPTLDVKDDAVITFKEHESPVICCAFSPDDQYIISCDVEYTYVWQINPQNWFNRCKKQRPNPKTPFNFCCFNNNGDLFAAASYNTIQVWDFETEILKTTINYGDFNINRFCFSPDDAKVLSISDNFVTECDVKSGNDKLVISTGPKKDYVLCSICVNDSYIACGTTKGSVIVISRETKTVVKNLRGHNRDVVNVAFSKDGKRLFSASSKAYILHDASHLTNSPLVSFDGTMSAHMDKELVVAASNYFNCVENIWFAHSRRWGYDNIDAVGCIVENFIDSAPIEFIENRDGSPTFLSYKGATSHPDLLLAHPFVSNQIEHTLLPAPGGAGHKLLVAELNTGPVHSGGQRKKYAPFWNKELQSLKEHRDEARDRTESTGLMSDCIELRKRQACLRKAIREAKRGTFRGFVEGLDFRKVSLRLITSCLGSIIKGRKEMAH</sequence>
<dbReference type="Proteomes" id="UP000827092">
    <property type="component" value="Unassembled WGS sequence"/>
</dbReference>